<dbReference type="STRING" id="60172.A0A1V6R5D0"/>
<comment type="caution">
    <text evidence="1">The sequence shown here is derived from an EMBL/GenBank/DDBJ whole genome shotgun (WGS) entry which is preliminary data.</text>
</comment>
<gene>
    <name evidence="1" type="ORF">PENSOL_c015G03646</name>
</gene>
<evidence type="ECO:0000313" key="1">
    <source>
        <dbReference type="EMBL" id="OQD96699.1"/>
    </source>
</evidence>
<sequence>MGPLILSLVRKLYREDIKDPLIEHCPYHFVIDAVGGEKDFAEMALNAIDSRVLAMQGKVITVEMLDSIRLSQMQDPDPWPQTNGGYCDIITDSRDMDYWRGYVGQASVLAKFAFLNIVVQYEPEKTITFSQAGYRHGNFIRLWIIEFPPCTQISTKEAFENVLEMSFTLAFQTLPPSVLETYFGTCLEGSYSTLRLNVVPPLMQSRELAPRVRGEFTKLLENSDDPEIREWPSIRAQQKHKPNTSEENLVQTQRCPRLRREENISALYTAVRRVIEFAEMDFWPTEEKVPWAPLDSQIQPLDLKAWFEGFSKEATLASGDKHYAKSDLAIPIGTTSASVGIVLDSVPSHTYGEISLPWGLRESGFSVTNSLIWFANFQKYKLIPGSFQVSTPRDAGIRFFSTSTQDLIEKSNLRLILLCGKLAEKVALTEQDQKHNFILELQGVRYECWLRLRHNAIERIFVRSPAPLITLWWNKGPAAVKISTFSGLCQLSQTSSSLRHSMRVHSQ</sequence>
<dbReference type="AlphaFoldDB" id="A0A1V6R5D0"/>
<accession>A0A1V6R5D0</accession>
<protein>
    <submittedName>
        <fullName evidence="1">Uncharacterized protein</fullName>
    </submittedName>
</protein>
<proteinExistence type="predicted"/>
<name>A0A1V6R5D0_9EURO</name>
<organism evidence="1 2">
    <name type="scientific">Penicillium solitum</name>
    <dbReference type="NCBI Taxonomy" id="60172"/>
    <lineage>
        <taxon>Eukaryota</taxon>
        <taxon>Fungi</taxon>
        <taxon>Dikarya</taxon>
        <taxon>Ascomycota</taxon>
        <taxon>Pezizomycotina</taxon>
        <taxon>Eurotiomycetes</taxon>
        <taxon>Eurotiomycetidae</taxon>
        <taxon>Eurotiales</taxon>
        <taxon>Aspergillaceae</taxon>
        <taxon>Penicillium</taxon>
    </lineage>
</organism>
<dbReference type="EMBL" id="MDYO01000015">
    <property type="protein sequence ID" value="OQD96699.1"/>
    <property type="molecule type" value="Genomic_DNA"/>
</dbReference>
<reference evidence="2" key="1">
    <citation type="journal article" date="2017" name="Nat. Microbiol.">
        <title>Global analysis of biosynthetic gene clusters reveals vast potential of secondary metabolite production in Penicillium species.</title>
        <authorList>
            <person name="Nielsen J.C."/>
            <person name="Grijseels S."/>
            <person name="Prigent S."/>
            <person name="Ji B."/>
            <person name="Dainat J."/>
            <person name="Nielsen K.F."/>
            <person name="Frisvad J.C."/>
            <person name="Workman M."/>
            <person name="Nielsen J."/>
        </authorList>
    </citation>
    <scope>NUCLEOTIDE SEQUENCE [LARGE SCALE GENOMIC DNA]</scope>
    <source>
        <strain evidence="2">IBT 29525</strain>
    </source>
</reference>
<dbReference type="Proteomes" id="UP000191612">
    <property type="component" value="Unassembled WGS sequence"/>
</dbReference>
<keyword evidence="2" id="KW-1185">Reference proteome</keyword>
<evidence type="ECO:0000313" key="2">
    <source>
        <dbReference type="Proteomes" id="UP000191612"/>
    </source>
</evidence>